<evidence type="ECO:0000313" key="8">
    <source>
        <dbReference type="Proteomes" id="UP000191024"/>
    </source>
</evidence>
<dbReference type="Gene3D" id="1.25.10.10">
    <property type="entry name" value="Leucine-rich Repeat Variant"/>
    <property type="match status" value="1"/>
</dbReference>
<dbReference type="InterPro" id="IPR056840">
    <property type="entry name" value="HEAT_IPO9_central"/>
</dbReference>
<keyword evidence="5" id="KW-0539">Nucleus</keyword>
<proteinExistence type="inferred from homology"/>
<dbReference type="Pfam" id="PF25018">
    <property type="entry name" value="HEAT_IPO9_c"/>
    <property type="match status" value="1"/>
</dbReference>
<dbReference type="InterPro" id="IPR001494">
    <property type="entry name" value="Importin-beta_N"/>
</dbReference>
<dbReference type="InterPro" id="IPR058669">
    <property type="entry name" value="TPR_IPO7/11-like"/>
</dbReference>
<evidence type="ECO:0000256" key="3">
    <source>
        <dbReference type="ARBA" id="ARBA00022448"/>
    </source>
</evidence>
<evidence type="ECO:0000259" key="6">
    <source>
        <dbReference type="PROSITE" id="PS50166"/>
    </source>
</evidence>
<sequence length="1003" mass="113306">MPDLVQVITGAQSSEKDERKNAETELFRACNQDAGKTLASLVNIASQPDQLLPVRQFALLSLRKFITMYWSAGFESYVGPPGVNEEYKTMIRQTLLRLCLDDNQENKIIQGSSYCVVQIAAVEFPDEWPELLDSVYGAIMNSRSVSAVCVLIEIFDDVVSEEIFFQTDVGFRTIEIALTILKNPDTSVEAKCAAARLYRTCLSQLQSPMVNTQPHIKETVVRHVNEAFNILFGLLQELTPAIENAVPKILELQVHIYDILCFLKENLFKKVLSGEQARNALSLTLKALQLTSSLHYNGKFTAEEEQEINLSELGIKQVSLLSALQEIPLTQEEMELVIRCFVLGSFINDDVSDLYMRDVNAFVTKETGLAASFYVRDEIEDYLLNLVSSNYNLALRLSLQYFLQDDFKEGKLKEALLFIIESLAKNDEETEPFEESNIIPVLQSVQNLISDDQLHEILKLRSVLLMPQMLEKFMDSLPNVKEYIREVLTESLEVALNSPSNLIRASALLSFTYYSSFSELPTVMGQSKFFASQNVVATLIGLLEDESEEDTLGFLLETLHCALVWDETIERDYVFEDQALHLVLKLSARDPANIQVVLEAQDCLNKILSDVPSTFYVRCANTCIPLFVDTLKKSIENDCVYSPIVSLSLELLAVFMRKKPSEGYLPPQLTEFVFQPLANMLIGSSDDELLPVTTDALAFLINNSEKQVIAPYLPTALSILQKLLSVDTSDSASMNVGPLIISIFESYSDELINVFPQILDAATRKLIEVQNIATAENLIYVFCYLASINVKQMIDFLCTLQIDNSQNALEPVLSKWFESFEVTRGARRIKENILALSKIFFLNDSRVANTLVRGELIPYSGDTILTRSMAKKMPLQYTKVSAYERIVKLFVTELGFQNAQPTVDKFIPAGMKAEPKSDEGDEWEDVDDVLEYNKLQEFIDDDGPDDDFEEDEELFFTKELQQSVPELLVQFFREVAAKNVSHFSEIYQRLSDNDKKTLSESLV</sequence>
<dbReference type="STRING" id="1230905.A0A1G4J914"/>
<dbReference type="SMART" id="SM00913">
    <property type="entry name" value="IBN_N"/>
    <property type="match status" value="1"/>
</dbReference>
<dbReference type="Pfam" id="PF25758">
    <property type="entry name" value="TPR_IPO11"/>
    <property type="match status" value="1"/>
</dbReference>
<keyword evidence="8" id="KW-1185">Reference proteome</keyword>
<gene>
    <name evidence="7" type="ORF">LAMI_0D01838G</name>
</gene>
<reference evidence="7 8" key="1">
    <citation type="submission" date="2016-03" db="EMBL/GenBank/DDBJ databases">
        <authorList>
            <person name="Devillers H."/>
        </authorList>
    </citation>
    <scope>NUCLEOTIDE SEQUENCE [LARGE SCALE GENOMIC DNA]</scope>
    <source>
        <strain evidence="7">CBS 11717</strain>
    </source>
</reference>
<feature type="domain" description="Importin N-terminal" evidence="6">
    <location>
        <begin position="22"/>
        <end position="101"/>
    </location>
</feature>
<dbReference type="GO" id="GO:0031267">
    <property type="term" value="F:small GTPase binding"/>
    <property type="evidence" value="ECO:0007669"/>
    <property type="project" value="InterPro"/>
</dbReference>
<dbReference type="GO" id="GO:0005829">
    <property type="term" value="C:cytosol"/>
    <property type="evidence" value="ECO:0007669"/>
    <property type="project" value="TreeGrafter"/>
</dbReference>
<name>A0A1G4J914_9SACH</name>
<dbReference type="PANTHER" id="PTHR10997:SF9">
    <property type="entry name" value="IMPORTIN-9"/>
    <property type="match status" value="1"/>
</dbReference>
<dbReference type="InterPro" id="IPR011989">
    <property type="entry name" value="ARM-like"/>
</dbReference>
<dbReference type="SUPFAM" id="SSF48371">
    <property type="entry name" value="ARM repeat"/>
    <property type="match status" value="1"/>
</dbReference>
<evidence type="ECO:0000256" key="5">
    <source>
        <dbReference type="ARBA" id="ARBA00023242"/>
    </source>
</evidence>
<dbReference type="PANTHER" id="PTHR10997">
    <property type="entry name" value="IMPORTIN-7, 8, 11"/>
    <property type="match status" value="1"/>
</dbReference>
<dbReference type="InterPro" id="IPR016024">
    <property type="entry name" value="ARM-type_fold"/>
</dbReference>
<comment type="similarity">
    <text evidence="2">Belongs to the importin beta family.</text>
</comment>
<dbReference type="EMBL" id="LT598463">
    <property type="protein sequence ID" value="SCU86384.1"/>
    <property type="molecule type" value="Genomic_DNA"/>
</dbReference>
<dbReference type="GO" id="GO:0006606">
    <property type="term" value="P:protein import into nucleus"/>
    <property type="evidence" value="ECO:0007669"/>
    <property type="project" value="TreeGrafter"/>
</dbReference>
<comment type="subcellular location">
    <subcellularLocation>
        <location evidence="1">Nucleus</location>
    </subcellularLocation>
</comment>
<dbReference type="GO" id="GO:0005635">
    <property type="term" value="C:nuclear envelope"/>
    <property type="evidence" value="ECO:0007669"/>
    <property type="project" value="TreeGrafter"/>
</dbReference>
<keyword evidence="3" id="KW-0813">Transport</keyword>
<dbReference type="Proteomes" id="UP000191024">
    <property type="component" value="Chromosome D"/>
</dbReference>
<evidence type="ECO:0000256" key="4">
    <source>
        <dbReference type="ARBA" id="ARBA00022927"/>
    </source>
</evidence>
<evidence type="ECO:0000256" key="2">
    <source>
        <dbReference type="ARBA" id="ARBA00007991"/>
    </source>
</evidence>
<evidence type="ECO:0000256" key="1">
    <source>
        <dbReference type="ARBA" id="ARBA00004123"/>
    </source>
</evidence>
<keyword evidence="4" id="KW-0653">Protein transport</keyword>
<organism evidence="7 8">
    <name type="scientific">Lachancea mirantina</name>
    <dbReference type="NCBI Taxonomy" id="1230905"/>
    <lineage>
        <taxon>Eukaryota</taxon>
        <taxon>Fungi</taxon>
        <taxon>Dikarya</taxon>
        <taxon>Ascomycota</taxon>
        <taxon>Saccharomycotina</taxon>
        <taxon>Saccharomycetes</taxon>
        <taxon>Saccharomycetales</taxon>
        <taxon>Saccharomycetaceae</taxon>
        <taxon>Lachancea</taxon>
    </lineage>
</organism>
<dbReference type="OrthoDB" id="431626at2759"/>
<evidence type="ECO:0000313" key="7">
    <source>
        <dbReference type="EMBL" id="SCU86384.1"/>
    </source>
</evidence>
<dbReference type="AlphaFoldDB" id="A0A1G4J914"/>
<dbReference type="PROSITE" id="PS50166">
    <property type="entry name" value="IMPORTIN_B_NT"/>
    <property type="match status" value="1"/>
</dbReference>
<protein>
    <submittedName>
        <fullName evidence="7">LAMI_0D01838g1_1</fullName>
    </submittedName>
</protein>
<dbReference type="Pfam" id="PF03810">
    <property type="entry name" value="IBN_N"/>
    <property type="match status" value="1"/>
</dbReference>
<accession>A0A1G4J914</accession>